<sequence>METSPKKFQEHVLDEQSFKEVQTPFLPILADILTLFGFSSFPHFEVETKFEDNVFLLFFYLPHSKEKPLITFQNVTSSSPATNIKVTPLSKRTNSSSQHKDNTLSLLLNPPQKWTQCIPILICSDAYTQICDLTTISFFFFLIGLKFQNFDWVTFFLFCFTLLFSMFTFVSIVLNMPMTSRLFWSLVKAYELDQRPDLLKVMDYKACTTEELLAYHQEDYVTMLEESEQLLEYCECNDDERQLLKMYGLLDDCSPFEGLYEYCLAVAGSSIEAARCIHRGERLVLNFGGGRHHAKSQKASGFCFVNDIVLLIDTLREHKDYKVIEIWPNFF</sequence>
<dbReference type="SUPFAM" id="SSF52768">
    <property type="entry name" value="Arginase/deacetylase"/>
    <property type="match status" value="1"/>
</dbReference>
<gene>
    <name evidence="3" type="ORF">RFI_27846</name>
</gene>
<protein>
    <submittedName>
        <fullName evidence="3">Histone deacetylase HosA</fullName>
    </submittedName>
</protein>
<evidence type="ECO:0000256" key="1">
    <source>
        <dbReference type="SAM" id="Phobius"/>
    </source>
</evidence>
<dbReference type="PANTHER" id="PTHR10625">
    <property type="entry name" value="HISTONE DEACETYLASE HDAC1-RELATED"/>
    <property type="match status" value="1"/>
</dbReference>
<dbReference type="GO" id="GO:0004407">
    <property type="term" value="F:histone deacetylase activity"/>
    <property type="evidence" value="ECO:0007669"/>
    <property type="project" value="TreeGrafter"/>
</dbReference>
<dbReference type="Pfam" id="PF00850">
    <property type="entry name" value="Hist_deacetyl"/>
    <property type="match status" value="1"/>
</dbReference>
<dbReference type="AlphaFoldDB" id="X6M6J5"/>
<dbReference type="PANTHER" id="PTHR10625:SF10">
    <property type="entry name" value="HISTONE DEACETYLASE HDAC1"/>
    <property type="match status" value="1"/>
</dbReference>
<evidence type="ECO:0000313" key="4">
    <source>
        <dbReference type="Proteomes" id="UP000023152"/>
    </source>
</evidence>
<keyword evidence="1" id="KW-0472">Membrane</keyword>
<keyword evidence="1" id="KW-1133">Transmembrane helix</keyword>
<proteinExistence type="predicted"/>
<feature type="transmembrane region" description="Helical" evidence="1">
    <location>
        <begin position="130"/>
        <end position="147"/>
    </location>
</feature>
<feature type="domain" description="Histone deacetylase" evidence="2">
    <location>
        <begin position="191"/>
        <end position="322"/>
    </location>
</feature>
<dbReference type="GO" id="GO:0040029">
    <property type="term" value="P:epigenetic regulation of gene expression"/>
    <property type="evidence" value="ECO:0007669"/>
    <property type="project" value="TreeGrafter"/>
</dbReference>
<organism evidence="3 4">
    <name type="scientific">Reticulomyxa filosa</name>
    <dbReference type="NCBI Taxonomy" id="46433"/>
    <lineage>
        <taxon>Eukaryota</taxon>
        <taxon>Sar</taxon>
        <taxon>Rhizaria</taxon>
        <taxon>Retaria</taxon>
        <taxon>Foraminifera</taxon>
        <taxon>Monothalamids</taxon>
        <taxon>Reticulomyxidae</taxon>
        <taxon>Reticulomyxa</taxon>
    </lineage>
</organism>
<evidence type="ECO:0000313" key="3">
    <source>
        <dbReference type="EMBL" id="ETO09529.1"/>
    </source>
</evidence>
<feature type="transmembrane region" description="Helical" evidence="1">
    <location>
        <begin position="153"/>
        <end position="174"/>
    </location>
</feature>
<evidence type="ECO:0000259" key="2">
    <source>
        <dbReference type="Pfam" id="PF00850"/>
    </source>
</evidence>
<dbReference type="Gene3D" id="3.40.800.20">
    <property type="entry name" value="Histone deacetylase domain"/>
    <property type="match status" value="1"/>
</dbReference>
<dbReference type="InterPro" id="IPR023696">
    <property type="entry name" value="Ureohydrolase_dom_sf"/>
</dbReference>
<comment type="caution">
    <text evidence="3">The sequence shown here is derived from an EMBL/GenBank/DDBJ whole genome shotgun (WGS) entry which is preliminary data.</text>
</comment>
<dbReference type="InterPro" id="IPR037138">
    <property type="entry name" value="His_deacetylse_dom_sf"/>
</dbReference>
<keyword evidence="1" id="KW-0812">Transmembrane</keyword>
<dbReference type="EMBL" id="ASPP01024019">
    <property type="protein sequence ID" value="ETO09529.1"/>
    <property type="molecule type" value="Genomic_DNA"/>
</dbReference>
<name>X6M6J5_RETFI</name>
<reference evidence="3 4" key="1">
    <citation type="journal article" date="2013" name="Curr. Biol.">
        <title>The Genome of the Foraminiferan Reticulomyxa filosa.</title>
        <authorList>
            <person name="Glockner G."/>
            <person name="Hulsmann N."/>
            <person name="Schleicher M."/>
            <person name="Noegel A.A."/>
            <person name="Eichinger L."/>
            <person name="Gallinger C."/>
            <person name="Pawlowski J."/>
            <person name="Sierra R."/>
            <person name="Euteneuer U."/>
            <person name="Pillet L."/>
            <person name="Moustafa A."/>
            <person name="Platzer M."/>
            <person name="Groth M."/>
            <person name="Szafranski K."/>
            <person name="Schliwa M."/>
        </authorList>
    </citation>
    <scope>NUCLEOTIDE SEQUENCE [LARGE SCALE GENOMIC DNA]</scope>
</reference>
<keyword evidence="4" id="KW-1185">Reference proteome</keyword>
<dbReference type="InterPro" id="IPR023801">
    <property type="entry name" value="His_deacetylse_dom"/>
</dbReference>
<accession>X6M6J5</accession>
<dbReference type="OrthoDB" id="73273at2759"/>
<dbReference type="Proteomes" id="UP000023152">
    <property type="component" value="Unassembled WGS sequence"/>
</dbReference>